<dbReference type="Proteomes" id="UP001449178">
    <property type="component" value="Chromosome"/>
</dbReference>
<protein>
    <submittedName>
        <fullName evidence="1">PAAR domain-containing protein</fullName>
    </submittedName>
</protein>
<dbReference type="CDD" id="cd14744">
    <property type="entry name" value="PAAR_CT_2"/>
    <property type="match status" value="1"/>
</dbReference>
<dbReference type="InterPro" id="IPR008727">
    <property type="entry name" value="PAAR_motif"/>
</dbReference>
<evidence type="ECO:0000313" key="2">
    <source>
        <dbReference type="Proteomes" id="UP001449178"/>
    </source>
</evidence>
<proteinExistence type="predicted"/>
<name>A0ABZ3C4T0_9GAMM</name>
<organism evidence="1 2">
    <name type="scientific">Ignatzschineria larvae DSM 13226</name>
    <dbReference type="NCBI Taxonomy" id="1111732"/>
    <lineage>
        <taxon>Bacteria</taxon>
        <taxon>Pseudomonadati</taxon>
        <taxon>Pseudomonadota</taxon>
        <taxon>Gammaproteobacteria</taxon>
        <taxon>Cardiobacteriales</taxon>
        <taxon>Ignatzschineriaceae</taxon>
        <taxon>Ignatzschineria</taxon>
    </lineage>
</organism>
<dbReference type="RefSeq" id="WP_026878722.1">
    <property type="nucleotide sequence ID" value="NZ_AZOD01000012.1"/>
</dbReference>
<accession>A0ABZ3C4T0</accession>
<sequence>MNSRSVIRKGDKTSHGGVVLEGLEECVIEGQPIACKGHQVSCPLCLGVYVIAEGISNYSLGGRKPALEGMKTTCGATLIATQNTLKTKG</sequence>
<dbReference type="Gene3D" id="2.60.200.60">
    <property type="match status" value="1"/>
</dbReference>
<keyword evidence="2" id="KW-1185">Reference proteome</keyword>
<evidence type="ECO:0000313" key="1">
    <source>
        <dbReference type="EMBL" id="WZW88568.1"/>
    </source>
</evidence>
<gene>
    <name evidence="1" type="ORF">WMO13_04065</name>
</gene>
<dbReference type="Pfam" id="PF05488">
    <property type="entry name" value="PAAR_motif"/>
    <property type="match status" value="1"/>
</dbReference>
<reference evidence="1 2" key="1">
    <citation type="submission" date="2024-03" db="EMBL/GenBank/DDBJ databases">
        <title>Complete Genome Sequence and Annotation of Ignatzschineria larvae DSM 13226.</title>
        <authorList>
            <person name="Cantrell E."/>
            <person name="Burcham Z.M."/>
        </authorList>
    </citation>
    <scope>NUCLEOTIDE SEQUENCE [LARGE SCALE GENOMIC DNA]</scope>
    <source>
        <strain evidence="1 2">DSM 13226</strain>
    </source>
</reference>
<dbReference type="EMBL" id="CP150637">
    <property type="protein sequence ID" value="WZW88568.1"/>
    <property type="molecule type" value="Genomic_DNA"/>
</dbReference>